<evidence type="ECO:0000313" key="7">
    <source>
        <dbReference type="Proteomes" id="UP000075025"/>
    </source>
</evidence>
<comment type="similarity">
    <text evidence="1">Belongs to the 'phage' integrase family.</text>
</comment>
<dbReference type="InterPro" id="IPR050090">
    <property type="entry name" value="Tyrosine_recombinase_XerCD"/>
</dbReference>
<reference evidence="6 7" key="1">
    <citation type="journal article" date="2016" name="Front. Microbiol.">
        <title>Genomic Resource of Rice Seed Associated Bacteria.</title>
        <authorList>
            <person name="Midha S."/>
            <person name="Bansal K."/>
            <person name="Sharma S."/>
            <person name="Kumar N."/>
            <person name="Patil P.P."/>
            <person name="Chaudhry V."/>
            <person name="Patil P.B."/>
        </authorList>
    </citation>
    <scope>NUCLEOTIDE SEQUENCE [LARGE SCALE GENOMIC DNA]</scope>
    <source>
        <strain evidence="6 7">NS220</strain>
    </source>
</reference>
<dbReference type="PROSITE" id="PS51898">
    <property type="entry name" value="TYR_RECOMBINASE"/>
    <property type="match status" value="1"/>
</dbReference>
<dbReference type="PANTHER" id="PTHR30349:SF64">
    <property type="entry name" value="PROPHAGE INTEGRASE INTD-RELATED"/>
    <property type="match status" value="1"/>
</dbReference>
<evidence type="ECO:0000313" key="6">
    <source>
        <dbReference type="EMBL" id="KTR95381.1"/>
    </source>
</evidence>
<evidence type="ECO:0000256" key="3">
    <source>
        <dbReference type="ARBA" id="ARBA00023172"/>
    </source>
</evidence>
<name>A0A147EYL9_MICTE</name>
<dbReference type="OrthoDB" id="1822491at2"/>
<comment type="caution">
    <text evidence="6">The sequence shown here is derived from an EMBL/GenBank/DDBJ whole genome shotgun (WGS) entry which is preliminary data.</text>
</comment>
<dbReference type="EMBL" id="LDRT01000033">
    <property type="protein sequence ID" value="KTR95381.1"/>
    <property type="molecule type" value="Genomic_DNA"/>
</dbReference>
<keyword evidence="3" id="KW-0233">DNA recombination</keyword>
<evidence type="ECO:0000256" key="2">
    <source>
        <dbReference type="ARBA" id="ARBA00023125"/>
    </source>
</evidence>
<evidence type="ECO:0000256" key="4">
    <source>
        <dbReference type="SAM" id="MobiDB-lite"/>
    </source>
</evidence>
<dbReference type="GO" id="GO:0003677">
    <property type="term" value="F:DNA binding"/>
    <property type="evidence" value="ECO:0007669"/>
    <property type="project" value="UniProtKB-KW"/>
</dbReference>
<dbReference type="SUPFAM" id="SSF56349">
    <property type="entry name" value="DNA breaking-rejoining enzymes"/>
    <property type="match status" value="1"/>
</dbReference>
<dbReference type="InterPro" id="IPR011010">
    <property type="entry name" value="DNA_brk_join_enz"/>
</dbReference>
<dbReference type="GO" id="GO:0006310">
    <property type="term" value="P:DNA recombination"/>
    <property type="evidence" value="ECO:0007669"/>
    <property type="project" value="UniProtKB-KW"/>
</dbReference>
<dbReference type="Pfam" id="PF00589">
    <property type="entry name" value="Phage_integrase"/>
    <property type="match status" value="1"/>
</dbReference>
<dbReference type="RefSeq" id="WP_058623207.1">
    <property type="nucleotide sequence ID" value="NZ_LDRT01000033.1"/>
</dbReference>
<feature type="region of interest" description="Disordered" evidence="4">
    <location>
        <begin position="161"/>
        <end position="180"/>
    </location>
</feature>
<sequence length="390" mass="42611">MAGTITPYDTAAGKRYRVRYRKPDKTQTDKRGFRTKRDAELFLASVTVSKATGQYVDPTAGRVTVAHLGPAWLAKKEGLKPSSFRPLDLAWRVYVLPKWGRVPVADVKASDVEAWITQLGAGKAPAERLGGRKNGKPLSASSVLRAVGILAGILDDAKRDGRIHSNPARGTENLPKKTGKAHRRYLTDAEVMRLAGAIADPTRSTLVVLLAYTGLRWSEAIGLRVRDLNMLRRRLHVRRPVVEIDGLFHEGEPKSWERRTVAFPAFLDHALAALCIGKGPDDTVFTDGANYLRQPHTSKSWFLTGLRAAGIERLTPHDLRHTAASLAVSAGANVKVLQRMLGHKSAAMTLDTYADLFDDDLDNVAALLDARATSAADVGKVWADLGFRAS</sequence>
<keyword evidence="2" id="KW-0238">DNA-binding</keyword>
<accession>A0A147EYL9</accession>
<dbReference type="GO" id="GO:0015074">
    <property type="term" value="P:DNA integration"/>
    <property type="evidence" value="ECO:0007669"/>
    <property type="project" value="InterPro"/>
</dbReference>
<dbReference type="InterPro" id="IPR010998">
    <property type="entry name" value="Integrase_recombinase_N"/>
</dbReference>
<protein>
    <submittedName>
        <fullName evidence="6">Integrase</fullName>
    </submittedName>
</protein>
<dbReference type="InterPro" id="IPR013762">
    <property type="entry name" value="Integrase-like_cat_sf"/>
</dbReference>
<gene>
    <name evidence="6" type="ORF">NS220_06175</name>
</gene>
<dbReference type="AlphaFoldDB" id="A0A147EYL9"/>
<organism evidence="6 7">
    <name type="scientific">Microbacterium testaceum</name>
    <name type="common">Aureobacterium testaceum</name>
    <name type="synonym">Brevibacterium testaceum</name>
    <dbReference type="NCBI Taxonomy" id="2033"/>
    <lineage>
        <taxon>Bacteria</taxon>
        <taxon>Bacillati</taxon>
        <taxon>Actinomycetota</taxon>
        <taxon>Actinomycetes</taxon>
        <taxon>Micrococcales</taxon>
        <taxon>Microbacteriaceae</taxon>
        <taxon>Microbacterium</taxon>
    </lineage>
</organism>
<proteinExistence type="inferred from homology"/>
<dbReference type="PANTHER" id="PTHR30349">
    <property type="entry name" value="PHAGE INTEGRASE-RELATED"/>
    <property type="match status" value="1"/>
</dbReference>
<evidence type="ECO:0000256" key="1">
    <source>
        <dbReference type="ARBA" id="ARBA00008857"/>
    </source>
</evidence>
<evidence type="ECO:0000259" key="5">
    <source>
        <dbReference type="PROSITE" id="PS51898"/>
    </source>
</evidence>
<dbReference type="Gene3D" id="1.10.150.130">
    <property type="match status" value="1"/>
</dbReference>
<feature type="domain" description="Tyr recombinase" evidence="5">
    <location>
        <begin position="181"/>
        <end position="366"/>
    </location>
</feature>
<dbReference type="InterPro" id="IPR002104">
    <property type="entry name" value="Integrase_catalytic"/>
</dbReference>
<dbReference type="CDD" id="cd00796">
    <property type="entry name" value="INT_Rci_Hp1_C"/>
    <property type="match status" value="1"/>
</dbReference>
<dbReference type="Gene3D" id="1.10.443.10">
    <property type="entry name" value="Intergrase catalytic core"/>
    <property type="match status" value="1"/>
</dbReference>
<dbReference type="Proteomes" id="UP000075025">
    <property type="component" value="Unassembled WGS sequence"/>
</dbReference>
<dbReference type="PATRIC" id="fig|2033.6.peg.2210"/>